<dbReference type="AlphaFoldDB" id="A0A926XWX2"/>
<keyword evidence="4" id="KW-1185">Reference proteome</keyword>
<dbReference type="InterPro" id="IPR023393">
    <property type="entry name" value="START-like_dom_sf"/>
</dbReference>
<evidence type="ECO:0000256" key="1">
    <source>
        <dbReference type="ARBA" id="ARBA00006817"/>
    </source>
</evidence>
<comment type="caution">
    <text evidence="3">The sequence shown here is derived from an EMBL/GenBank/DDBJ whole genome shotgun (WGS) entry which is preliminary data.</text>
</comment>
<dbReference type="SUPFAM" id="SSF55961">
    <property type="entry name" value="Bet v1-like"/>
    <property type="match status" value="1"/>
</dbReference>
<gene>
    <name evidence="3" type="ORF">IC229_12720</name>
</gene>
<reference evidence="3" key="1">
    <citation type="submission" date="2020-09" db="EMBL/GenBank/DDBJ databases">
        <authorList>
            <person name="Kim M.K."/>
        </authorList>
    </citation>
    <scope>NUCLEOTIDE SEQUENCE</scope>
    <source>
        <strain evidence="3">BT702</strain>
    </source>
</reference>
<dbReference type="EMBL" id="JACWZY010000009">
    <property type="protein sequence ID" value="MBD2701506.1"/>
    <property type="molecule type" value="Genomic_DNA"/>
</dbReference>
<evidence type="ECO:0000313" key="4">
    <source>
        <dbReference type="Proteomes" id="UP000598820"/>
    </source>
</evidence>
<evidence type="ECO:0000259" key="2">
    <source>
        <dbReference type="Pfam" id="PF08327"/>
    </source>
</evidence>
<dbReference type="RefSeq" id="WP_190887364.1">
    <property type="nucleotide sequence ID" value="NZ_JACWZY010000009.1"/>
</dbReference>
<dbReference type="Gene3D" id="3.30.530.20">
    <property type="match status" value="1"/>
</dbReference>
<feature type="domain" description="Activator of Hsp90 ATPase homologue 1/2-like C-terminal" evidence="2">
    <location>
        <begin position="13"/>
        <end position="142"/>
    </location>
</feature>
<comment type="similarity">
    <text evidence="1">Belongs to the AHA1 family.</text>
</comment>
<dbReference type="CDD" id="cd07814">
    <property type="entry name" value="SRPBCC_CalC_Aha1-like"/>
    <property type="match status" value="1"/>
</dbReference>
<sequence length="145" mass="16572">MKAYVVKKKISIKAEPSVVWNALTNPEKTKQYFFNCEVFSDWEIGSTILFTGRMFLIKKIEMKGQILQIEPNKLLKYSLENSDDDGDESNFSTVTDKLTYRNGVTTLSITDDVGQGEGAEERYKRSEKGWDQILDGLKKLVESET</sequence>
<dbReference type="Pfam" id="PF08327">
    <property type="entry name" value="AHSA1"/>
    <property type="match status" value="1"/>
</dbReference>
<proteinExistence type="inferred from homology"/>
<evidence type="ECO:0000313" key="3">
    <source>
        <dbReference type="EMBL" id="MBD2701506.1"/>
    </source>
</evidence>
<accession>A0A926XWX2</accession>
<name>A0A926XWX2_9BACT</name>
<protein>
    <submittedName>
        <fullName evidence="3">SRPBCC domain-containing protein</fullName>
    </submittedName>
</protein>
<organism evidence="3 4">
    <name type="scientific">Spirosoma profusum</name>
    <dbReference type="NCBI Taxonomy" id="2771354"/>
    <lineage>
        <taxon>Bacteria</taxon>
        <taxon>Pseudomonadati</taxon>
        <taxon>Bacteroidota</taxon>
        <taxon>Cytophagia</taxon>
        <taxon>Cytophagales</taxon>
        <taxon>Cytophagaceae</taxon>
        <taxon>Spirosoma</taxon>
    </lineage>
</organism>
<dbReference type="Proteomes" id="UP000598820">
    <property type="component" value="Unassembled WGS sequence"/>
</dbReference>
<dbReference type="InterPro" id="IPR013538">
    <property type="entry name" value="ASHA1/2-like_C"/>
</dbReference>